<comment type="caution">
    <text evidence="2">The sequence shown here is derived from an EMBL/GenBank/DDBJ whole genome shotgun (WGS) entry which is preliminary data.</text>
</comment>
<name>A0AA88I6Y1_ARTSF</name>
<keyword evidence="1" id="KW-0812">Transmembrane</keyword>
<accession>A0AA88I6Y1</accession>
<keyword evidence="1" id="KW-0472">Membrane</keyword>
<reference evidence="2" key="1">
    <citation type="submission" date="2023-07" db="EMBL/GenBank/DDBJ databases">
        <title>Chromosome-level genome assembly of Artemia franciscana.</title>
        <authorList>
            <person name="Jo E."/>
        </authorList>
    </citation>
    <scope>NUCLEOTIDE SEQUENCE</scope>
    <source>
        <tissue evidence="2">Whole body</tissue>
    </source>
</reference>
<dbReference type="AlphaFoldDB" id="A0AA88I6Y1"/>
<sequence length="203" mass="22545">MKSTLESSSSRGAYPEITHSTTFHTSYTIKEKTTAVDEKNLITKYPLNTTKFKALVTSKSPGTVTSSLAHVIVDMTTQPPFYTVQTESDYPITELSNIHVFVSNYTNQNSSQSGLHDRTETVKLSNSNIITVVSVIIVVLGSTLAVIVTAVRRKQTAAERQDQLADDSDVRYLHSDEEIQLDLSEQEPVQQNRKSAIFGFDKL</sequence>
<dbReference type="EMBL" id="JAVRJZ010000005">
    <property type="protein sequence ID" value="KAK2722990.1"/>
    <property type="molecule type" value="Genomic_DNA"/>
</dbReference>
<organism evidence="2 3">
    <name type="scientific">Artemia franciscana</name>
    <name type="common">Brine shrimp</name>
    <name type="synonym">Artemia sanfranciscana</name>
    <dbReference type="NCBI Taxonomy" id="6661"/>
    <lineage>
        <taxon>Eukaryota</taxon>
        <taxon>Metazoa</taxon>
        <taxon>Ecdysozoa</taxon>
        <taxon>Arthropoda</taxon>
        <taxon>Crustacea</taxon>
        <taxon>Branchiopoda</taxon>
        <taxon>Anostraca</taxon>
        <taxon>Artemiidae</taxon>
        <taxon>Artemia</taxon>
    </lineage>
</organism>
<evidence type="ECO:0000313" key="2">
    <source>
        <dbReference type="EMBL" id="KAK2722990.1"/>
    </source>
</evidence>
<proteinExistence type="predicted"/>
<dbReference type="Proteomes" id="UP001187531">
    <property type="component" value="Unassembled WGS sequence"/>
</dbReference>
<evidence type="ECO:0000313" key="3">
    <source>
        <dbReference type="Proteomes" id="UP001187531"/>
    </source>
</evidence>
<keyword evidence="3" id="KW-1185">Reference proteome</keyword>
<gene>
    <name evidence="2" type="ORF">QYM36_003253</name>
</gene>
<keyword evidence="1" id="KW-1133">Transmembrane helix</keyword>
<protein>
    <submittedName>
        <fullName evidence="2">Uncharacterized protein</fullName>
    </submittedName>
</protein>
<feature type="transmembrane region" description="Helical" evidence="1">
    <location>
        <begin position="129"/>
        <end position="151"/>
    </location>
</feature>
<evidence type="ECO:0000256" key="1">
    <source>
        <dbReference type="SAM" id="Phobius"/>
    </source>
</evidence>